<feature type="domain" description="S1 motif" evidence="8">
    <location>
        <begin position="617"/>
        <end position="697"/>
    </location>
</feature>
<keyword evidence="4 7" id="KW-0378">Hydrolase</keyword>
<dbReference type="GO" id="GO:0003723">
    <property type="term" value="F:RNA binding"/>
    <property type="evidence" value="ECO:0007669"/>
    <property type="project" value="UniProtKB-UniRule"/>
</dbReference>
<evidence type="ECO:0000256" key="1">
    <source>
        <dbReference type="ARBA" id="ARBA00001849"/>
    </source>
</evidence>
<evidence type="ECO:0000259" key="8">
    <source>
        <dbReference type="PROSITE" id="PS50126"/>
    </source>
</evidence>
<dbReference type="CDD" id="cd04471">
    <property type="entry name" value="S1_RNase_R"/>
    <property type="match status" value="1"/>
</dbReference>
<dbReference type="InterPro" id="IPR011805">
    <property type="entry name" value="RNase_R"/>
</dbReference>
<dbReference type="NCBIfam" id="TIGR02063">
    <property type="entry name" value="RNase_R"/>
    <property type="match status" value="1"/>
</dbReference>
<dbReference type="PROSITE" id="PS01175">
    <property type="entry name" value="RIBONUCLEASE_II"/>
    <property type="match status" value="1"/>
</dbReference>
<dbReference type="SMART" id="SM00316">
    <property type="entry name" value="S1"/>
    <property type="match status" value="1"/>
</dbReference>
<dbReference type="GO" id="GO:0008859">
    <property type="term" value="F:exoribonuclease II activity"/>
    <property type="evidence" value="ECO:0007669"/>
    <property type="project" value="UniProtKB-UniRule"/>
</dbReference>
<keyword evidence="2 7" id="KW-0963">Cytoplasm</keyword>
<evidence type="ECO:0000256" key="4">
    <source>
        <dbReference type="ARBA" id="ARBA00022801"/>
    </source>
</evidence>
<dbReference type="GO" id="GO:0005829">
    <property type="term" value="C:cytosol"/>
    <property type="evidence" value="ECO:0007669"/>
    <property type="project" value="TreeGrafter"/>
</dbReference>
<dbReference type="GO" id="GO:0006402">
    <property type="term" value="P:mRNA catabolic process"/>
    <property type="evidence" value="ECO:0007669"/>
    <property type="project" value="TreeGrafter"/>
</dbReference>
<protein>
    <recommendedName>
        <fullName evidence="7">Ribonuclease R</fullName>
        <shortName evidence="7">RNase R</shortName>
        <ecNumber evidence="7">3.1.13.1</ecNumber>
    </recommendedName>
</protein>
<dbReference type="EC" id="3.1.13.1" evidence="7"/>
<dbReference type="InterPro" id="IPR001900">
    <property type="entry name" value="RNase_II/R"/>
</dbReference>
<comment type="function">
    <text evidence="7">3'-5' exoribonuclease that releases 5'-nucleoside monophosphates and is involved in maturation of structured RNAs.</text>
</comment>
<dbReference type="InterPro" id="IPR012340">
    <property type="entry name" value="NA-bd_OB-fold"/>
</dbReference>
<evidence type="ECO:0000256" key="6">
    <source>
        <dbReference type="ARBA" id="ARBA00022884"/>
    </source>
</evidence>
<dbReference type="InterPro" id="IPR003029">
    <property type="entry name" value="S1_domain"/>
</dbReference>
<reference evidence="9 10" key="1">
    <citation type="submission" date="2020-04" db="EMBL/GenBank/DDBJ databases">
        <title>Complete genome sequence of Spiroplasma platyhelix ATCC 51748, an insect isolate.</title>
        <authorList>
            <person name="Green E.A."/>
            <person name="Klassen J.L."/>
        </authorList>
    </citation>
    <scope>NUCLEOTIDE SEQUENCE [LARGE SCALE GENOMIC DNA]</scope>
    <source>
        <strain evidence="9 10">PALS-1</strain>
    </source>
</reference>
<comment type="similarity">
    <text evidence="7">Belongs to the RNR ribonuclease family. RNase R subfamily.</text>
</comment>
<dbReference type="RefSeq" id="WP_168105178.1">
    <property type="nucleotide sequence ID" value="NZ_CP051215.1"/>
</dbReference>
<dbReference type="InterPro" id="IPR004476">
    <property type="entry name" value="RNase_II/RNase_R"/>
</dbReference>
<dbReference type="Pfam" id="PF17876">
    <property type="entry name" value="CSD2"/>
    <property type="match status" value="1"/>
</dbReference>
<evidence type="ECO:0000313" key="10">
    <source>
        <dbReference type="Proteomes" id="UP000584587"/>
    </source>
</evidence>
<dbReference type="Pfam" id="PF00773">
    <property type="entry name" value="RNB"/>
    <property type="match status" value="1"/>
</dbReference>
<dbReference type="InterPro" id="IPR022966">
    <property type="entry name" value="RNase_II/R_CS"/>
</dbReference>
<comment type="catalytic activity">
    <reaction evidence="1 7">
        <text>Exonucleolytic cleavage in the 3'- to 5'-direction to yield nucleoside 5'-phosphates.</text>
        <dbReference type="EC" id="3.1.13.1"/>
    </reaction>
</comment>
<keyword evidence="6 7" id="KW-0694">RNA-binding</keyword>
<evidence type="ECO:0000313" key="9">
    <source>
        <dbReference type="EMBL" id="NKE38707.1"/>
    </source>
</evidence>
<keyword evidence="3 7" id="KW-0540">Nuclease</keyword>
<evidence type="ECO:0000256" key="2">
    <source>
        <dbReference type="ARBA" id="ARBA00022490"/>
    </source>
</evidence>
<sequence length="726" mass="83240">MKQQILDVLKNAVKPVSIVELTSKLKIINHAQQEELLSDVEELKTSDIILENDQKEFYLEKGYNKFLIGVIQVTMKGTGFVKPLNSNDKEYRVSPNNTNHALNNDEVLFSAISNDEAIVNIVLKRNTTSLVGTVVVDQVTKQKTLSVQNSKLQRYRVQILNEDQAIENNIVVAKINNFQENNFTVTIEKILGNLNDPGVDILSVIYEVGIKPQFDPETLMAANAISQTVSEAEKKNRIDLRNEVLVTIDGKDAKDFDDAICVYKLKNGNYRLIVAIADVSHYVQAKSPLDDEAFMRGTSVYLADRVIPMLPTQLSNGICSLNEQVERLCFVCDMEINSKGYTVSSKIYEGLMKSVRRMNYDEVNEAYHDKKPEFVSTHPQVWSMLKDAKELYEILAQYKINNGVIDFDIDEAKVVVSEQGEVTDIKLRTRDISEKLIESFMIRANETVARTISKRNLPFIYRVHESPRKKKLSQMTTILKLMGLQGNYHWDKLHSKDLQILLNSLKDLPNFQVLSTLLLRSMEKARYSNANIGHFGLASTCYTHFTSPIRRYPDLIVHRLLRQYLVDRDINPKVIARNQNFTALASEQSSNMEVKAMECERIVEQMKKAEYMTKFVNQKFTGIISGITGFGVFVELPNTIEGLIKLSDMQDDFYIFNEKAMILFGERKRKQYRLGQTVDILVKNANKASRTIDFVFADMKQESNKDLRIKEHGKKMKFYYSKRSRK</sequence>
<dbReference type="EMBL" id="JAAVVK010000002">
    <property type="protein sequence ID" value="NKE38707.1"/>
    <property type="molecule type" value="Genomic_DNA"/>
</dbReference>
<evidence type="ECO:0000256" key="5">
    <source>
        <dbReference type="ARBA" id="ARBA00022839"/>
    </source>
</evidence>
<dbReference type="InterPro" id="IPR050180">
    <property type="entry name" value="RNR_Ribonuclease"/>
</dbReference>
<evidence type="ECO:0000256" key="3">
    <source>
        <dbReference type="ARBA" id="ARBA00022722"/>
    </source>
</evidence>
<dbReference type="Proteomes" id="UP000584587">
    <property type="component" value="Unassembled WGS sequence"/>
</dbReference>
<dbReference type="SMART" id="SM00955">
    <property type="entry name" value="RNB"/>
    <property type="match status" value="1"/>
</dbReference>
<dbReference type="PANTHER" id="PTHR23355:SF9">
    <property type="entry name" value="DIS3-LIKE EXONUCLEASE 2"/>
    <property type="match status" value="1"/>
</dbReference>
<dbReference type="Gene3D" id="2.40.50.140">
    <property type="entry name" value="Nucleic acid-binding proteins"/>
    <property type="match status" value="2"/>
</dbReference>
<comment type="caution">
    <text evidence="9">The sequence shown here is derived from an EMBL/GenBank/DDBJ whole genome shotgun (WGS) entry which is preliminary data.</text>
</comment>
<dbReference type="InterPro" id="IPR040476">
    <property type="entry name" value="CSD2"/>
</dbReference>
<gene>
    <name evidence="7 9" type="primary">rnr</name>
    <name evidence="9" type="ORF">HER12_02930</name>
</gene>
<accession>A0A846U5H9</accession>
<dbReference type="PANTHER" id="PTHR23355">
    <property type="entry name" value="RIBONUCLEASE"/>
    <property type="match status" value="1"/>
</dbReference>
<comment type="subcellular location">
    <subcellularLocation>
        <location evidence="7">Cytoplasm</location>
    </subcellularLocation>
</comment>
<keyword evidence="10" id="KW-1185">Reference proteome</keyword>
<dbReference type="PROSITE" id="PS50126">
    <property type="entry name" value="S1"/>
    <property type="match status" value="1"/>
</dbReference>
<dbReference type="Pfam" id="PF00575">
    <property type="entry name" value="S1"/>
    <property type="match status" value="1"/>
</dbReference>
<dbReference type="AlphaFoldDB" id="A0A846U5H9"/>
<name>A0A846U5H9_9MOLU</name>
<dbReference type="NCBIfam" id="TIGR00358">
    <property type="entry name" value="3_prime_RNase"/>
    <property type="match status" value="1"/>
</dbReference>
<dbReference type="SUPFAM" id="SSF50249">
    <property type="entry name" value="Nucleic acid-binding proteins"/>
    <property type="match status" value="4"/>
</dbReference>
<dbReference type="HAMAP" id="MF_01895">
    <property type="entry name" value="RNase_R"/>
    <property type="match status" value="1"/>
</dbReference>
<organism evidence="9 10">
    <name type="scientific">Spiroplasma platyhelix PALS-1</name>
    <dbReference type="NCBI Taxonomy" id="1276218"/>
    <lineage>
        <taxon>Bacteria</taxon>
        <taxon>Bacillati</taxon>
        <taxon>Mycoplasmatota</taxon>
        <taxon>Mollicutes</taxon>
        <taxon>Entomoplasmatales</taxon>
        <taxon>Spiroplasmataceae</taxon>
        <taxon>Spiroplasma</taxon>
    </lineage>
</organism>
<proteinExistence type="inferred from homology"/>
<evidence type="ECO:0000256" key="7">
    <source>
        <dbReference type="HAMAP-Rule" id="MF_01895"/>
    </source>
</evidence>
<keyword evidence="5 7" id="KW-0269">Exonuclease</keyword>